<dbReference type="AlphaFoldDB" id="A0A0F9P8F3"/>
<dbReference type="InterPro" id="IPR021739">
    <property type="entry name" value="SaV-like"/>
</dbReference>
<evidence type="ECO:0000313" key="1">
    <source>
        <dbReference type="EMBL" id="KKM97275.1"/>
    </source>
</evidence>
<comment type="caution">
    <text evidence="1">The sequence shown here is derived from an EMBL/GenBank/DDBJ whole genome shotgun (WGS) entry which is preliminary data.</text>
</comment>
<dbReference type="EMBL" id="LAZR01005768">
    <property type="protein sequence ID" value="KKM97275.1"/>
    <property type="molecule type" value="Genomic_DNA"/>
</dbReference>
<evidence type="ECO:0008006" key="2">
    <source>
        <dbReference type="Google" id="ProtNLM"/>
    </source>
</evidence>
<organism evidence="1">
    <name type="scientific">marine sediment metagenome</name>
    <dbReference type="NCBI Taxonomy" id="412755"/>
    <lineage>
        <taxon>unclassified sequences</taxon>
        <taxon>metagenomes</taxon>
        <taxon>ecological metagenomes</taxon>
    </lineage>
</organism>
<proteinExistence type="predicted"/>
<protein>
    <recommendedName>
        <fullName evidence="2">DUF3310 domain-containing protein</fullName>
    </recommendedName>
</protein>
<gene>
    <name evidence="1" type="ORF">LCGC14_1169780</name>
</gene>
<dbReference type="Pfam" id="PF11753">
    <property type="entry name" value="DUF3310"/>
    <property type="match status" value="1"/>
</dbReference>
<accession>A0A0F9P8F3</accession>
<sequence>MISPDYYKHGGIEPIEYIKAQGWFPALACGNIVKYLTRYPYKNGIEDLEKAKTYLDWLIEYERKMENNN</sequence>
<reference evidence="1" key="1">
    <citation type="journal article" date="2015" name="Nature">
        <title>Complex archaea that bridge the gap between prokaryotes and eukaryotes.</title>
        <authorList>
            <person name="Spang A."/>
            <person name="Saw J.H."/>
            <person name="Jorgensen S.L."/>
            <person name="Zaremba-Niedzwiedzka K."/>
            <person name="Martijn J."/>
            <person name="Lind A.E."/>
            <person name="van Eijk R."/>
            <person name="Schleper C."/>
            <person name="Guy L."/>
            <person name="Ettema T.J."/>
        </authorList>
    </citation>
    <scope>NUCLEOTIDE SEQUENCE</scope>
</reference>
<name>A0A0F9P8F3_9ZZZZ</name>